<evidence type="ECO:0000313" key="9">
    <source>
        <dbReference type="EMBL" id="CBY11534.1"/>
    </source>
</evidence>
<feature type="compositionally biased region" description="Low complexity" evidence="8">
    <location>
        <begin position="463"/>
        <end position="473"/>
    </location>
</feature>
<feature type="compositionally biased region" description="Acidic residues" evidence="8">
    <location>
        <begin position="576"/>
        <end position="587"/>
    </location>
</feature>
<feature type="compositionally biased region" description="Basic and acidic residues" evidence="8">
    <location>
        <begin position="820"/>
        <end position="833"/>
    </location>
</feature>
<dbReference type="EMBL" id="FN653086">
    <property type="protein sequence ID" value="CBY11534.1"/>
    <property type="molecule type" value="Genomic_DNA"/>
</dbReference>
<evidence type="ECO:0000256" key="8">
    <source>
        <dbReference type="SAM" id="MobiDB-lite"/>
    </source>
</evidence>
<comment type="similarity">
    <text evidence="2">Belongs to the SLX4 family.</text>
</comment>
<evidence type="ECO:0000256" key="2">
    <source>
        <dbReference type="ARBA" id="ARBA00006661"/>
    </source>
</evidence>
<feature type="compositionally biased region" description="Basic and acidic residues" evidence="8">
    <location>
        <begin position="681"/>
        <end position="691"/>
    </location>
</feature>
<keyword evidence="4" id="KW-0233">DNA recombination</keyword>
<evidence type="ECO:0000256" key="4">
    <source>
        <dbReference type="ARBA" id="ARBA00023172"/>
    </source>
</evidence>
<keyword evidence="5" id="KW-0234">DNA repair</keyword>
<name>E4XNU6_OIKDI</name>
<feature type="region of interest" description="Disordered" evidence="8">
    <location>
        <begin position="557"/>
        <end position="643"/>
    </location>
</feature>
<comment type="subcellular location">
    <subcellularLocation>
        <location evidence="1">Nucleus</location>
    </subcellularLocation>
</comment>
<keyword evidence="10" id="KW-1185">Reference proteome</keyword>
<dbReference type="InterPro" id="IPR018574">
    <property type="entry name" value="Structure-sp_endonuc_su_Slx4"/>
</dbReference>
<organism evidence="9">
    <name type="scientific">Oikopleura dioica</name>
    <name type="common">Tunicate</name>
    <dbReference type="NCBI Taxonomy" id="34765"/>
    <lineage>
        <taxon>Eukaryota</taxon>
        <taxon>Metazoa</taxon>
        <taxon>Chordata</taxon>
        <taxon>Tunicata</taxon>
        <taxon>Appendicularia</taxon>
        <taxon>Copelata</taxon>
        <taxon>Oikopleuridae</taxon>
        <taxon>Oikopleura</taxon>
    </lineage>
</organism>
<dbReference type="OrthoDB" id="10507898at2759"/>
<dbReference type="GO" id="GO:0006260">
    <property type="term" value="P:DNA replication"/>
    <property type="evidence" value="ECO:0007669"/>
    <property type="project" value="InterPro"/>
</dbReference>
<feature type="compositionally biased region" description="Polar residues" evidence="8">
    <location>
        <begin position="258"/>
        <end position="272"/>
    </location>
</feature>
<evidence type="ECO:0000256" key="1">
    <source>
        <dbReference type="ARBA" id="ARBA00004123"/>
    </source>
</evidence>
<feature type="region of interest" description="Disordered" evidence="8">
    <location>
        <begin position="136"/>
        <end position="296"/>
    </location>
</feature>
<evidence type="ECO:0000313" key="10">
    <source>
        <dbReference type="Proteomes" id="UP000001307"/>
    </source>
</evidence>
<feature type="compositionally biased region" description="Basic and acidic residues" evidence="8">
    <location>
        <begin position="560"/>
        <end position="569"/>
    </location>
</feature>
<accession>E4XNU6</accession>
<feature type="compositionally biased region" description="Basic residues" evidence="8">
    <location>
        <begin position="36"/>
        <end position="52"/>
    </location>
</feature>
<proteinExistence type="inferred from homology"/>
<evidence type="ECO:0000256" key="3">
    <source>
        <dbReference type="ARBA" id="ARBA00022763"/>
    </source>
</evidence>
<feature type="region of interest" description="Disordered" evidence="8">
    <location>
        <begin position="313"/>
        <end position="346"/>
    </location>
</feature>
<evidence type="ECO:0000256" key="6">
    <source>
        <dbReference type="ARBA" id="ARBA00023242"/>
    </source>
</evidence>
<keyword evidence="6" id="KW-0539">Nucleus</keyword>
<feature type="region of interest" description="Disordered" evidence="8">
    <location>
        <begin position="669"/>
        <end position="691"/>
    </location>
</feature>
<feature type="compositionally biased region" description="Pro residues" evidence="8">
    <location>
        <begin position="202"/>
        <end position="222"/>
    </location>
</feature>
<feature type="region of interest" description="Disordered" evidence="8">
    <location>
        <begin position="89"/>
        <end position="114"/>
    </location>
</feature>
<feature type="region of interest" description="Disordered" evidence="8">
    <location>
        <begin position="432"/>
        <end position="482"/>
    </location>
</feature>
<feature type="region of interest" description="Disordered" evidence="8">
    <location>
        <begin position="22"/>
        <end position="58"/>
    </location>
</feature>
<keyword evidence="3" id="KW-0227">DNA damage</keyword>
<feature type="region of interest" description="Disordered" evidence="8">
    <location>
        <begin position="803"/>
        <end position="856"/>
    </location>
</feature>
<feature type="compositionally biased region" description="Polar residues" evidence="8">
    <location>
        <begin position="626"/>
        <end position="643"/>
    </location>
</feature>
<sequence>MKCSNKAKLNDTQAYELVVHEREFSSDSAAEEPLPKQKRKTKSPKKRTRKSKKLEPALVESSYFQQEVNLNQPSTSKEAQKTAPVRQAFFKLISSPPRRPESDGDSTDYSFEIEDNPNLVVNNDIFKGFANIRKFGTFSDSQEEKKEKKKDKKTIEGAENPENDAASAEIPITAVQQTSSPPSLEIQPSPWHRTDQESPLQELPPSPELQPLPELSPSPDLPSLPDDFSDDPMESNILNLSENIEIPENESLSPPFFRNTTRSPLKPSNSQLRTEKRKSSFQKKRKSSEIIGNSSKIARKEYEMPSSALAARPLGSWKSPERNDLADISDEDPPTTSSSVKRQLEESQTEFNILPVNETILQLKTDALKNGDLVKYSKCGKKLRFHSFWIQIRCPQLKIADTKRLTFTELQSLHDAVYSPNDRFSQRELSCGDSTLEAAPSSNPEAGELPLPSQNHMPKFESSQKSNSSSSLSQVPETQPEDMADISFISPIIRRSLNVNPSLEKKTEAEDKTVADKRAKTPICISSEDENLKDKTNQLDFLDETGEPSLIIQTLHGRTKTYEKSEKSQEGLGLDLTEDQDSDDEFEATPPWIIKHPCVSRPRIEPPQLKSSEKVKEVGELDENDSFGNLSNNSETLFGGNSSSQELVKETAGVLSNLAASLLAEGAGTAPFSNESAPAAQERETSPDFEIHSPEHNFNYDQFDDFNDVQMPDFYSQSQNANGSFSWGPKAPRRTAVPETVEELPIVLSSDEGEKTLAEPHDLSDPPQLDQTRLSEFNEKISFCQERQTEDFDLGLSDILEKTLPSSAPTTPHKQKKRKSSNEPKKVTKDGKAGRSLTRKSISLHAGPIKPSFVPSQAQKAALEEATAKYQKMPKEDLIKECEKYGMKSKLSKTAMIGKLKEIFMFQKLHQNGFSSGKRVIFPAKEKIDRKVLKFMTQDRNISSEDEESGNQADDAFEEISEEQAELNKMNRVTEMIQSLPFLHKRVIMYDVIGLMELESHCLDAGLQVDEQFLIRYCDKTCITFRQEKRKAVKGNLRAKRKKRK</sequence>
<dbReference type="AlphaFoldDB" id="E4XNU6"/>
<reference evidence="9" key="1">
    <citation type="journal article" date="2010" name="Science">
        <title>Plasticity of animal genome architecture unmasked by rapid evolution of a pelagic tunicate.</title>
        <authorList>
            <person name="Denoeud F."/>
            <person name="Henriet S."/>
            <person name="Mungpakdee S."/>
            <person name="Aury J.M."/>
            <person name="Da Silva C."/>
            <person name="Brinkmann H."/>
            <person name="Mikhaleva J."/>
            <person name="Olsen L.C."/>
            <person name="Jubin C."/>
            <person name="Canestro C."/>
            <person name="Bouquet J.M."/>
            <person name="Danks G."/>
            <person name="Poulain J."/>
            <person name="Campsteijn C."/>
            <person name="Adamski M."/>
            <person name="Cross I."/>
            <person name="Yadetie F."/>
            <person name="Muffato M."/>
            <person name="Louis A."/>
            <person name="Butcher S."/>
            <person name="Tsagkogeorga G."/>
            <person name="Konrad A."/>
            <person name="Singh S."/>
            <person name="Jensen M.F."/>
            <person name="Cong E.H."/>
            <person name="Eikeseth-Otteraa H."/>
            <person name="Noel B."/>
            <person name="Anthouard V."/>
            <person name="Porcel B.M."/>
            <person name="Kachouri-Lafond R."/>
            <person name="Nishino A."/>
            <person name="Ugolini M."/>
            <person name="Chourrout P."/>
            <person name="Nishida H."/>
            <person name="Aasland R."/>
            <person name="Huzurbazar S."/>
            <person name="Westhof E."/>
            <person name="Delsuc F."/>
            <person name="Lehrach H."/>
            <person name="Reinhardt R."/>
            <person name="Weissenbach J."/>
            <person name="Roy S.W."/>
            <person name="Artiguenave F."/>
            <person name="Postlethwait J.H."/>
            <person name="Manak J.R."/>
            <person name="Thompson E.M."/>
            <person name="Jaillon O."/>
            <person name="Du Pasquier L."/>
            <person name="Boudinot P."/>
            <person name="Liberles D.A."/>
            <person name="Volff J.N."/>
            <person name="Philippe H."/>
            <person name="Lenhard B."/>
            <person name="Roest Crollius H."/>
            <person name="Wincker P."/>
            <person name="Chourrout D."/>
        </authorList>
    </citation>
    <scope>NUCLEOTIDE SEQUENCE [LARGE SCALE GENOMIC DNA]</scope>
</reference>
<dbReference type="InParanoid" id="E4XNU6"/>
<dbReference type="GO" id="GO:0033557">
    <property type="term" value="C:Slx1-Slx4 complex"/>
    <property type="evidence" value="ECO:0007669"/>
    <property type="project" value="InterPro"/>
</dbReference>
<gene>
    <name evidence="9" type="ORF">GSOID_T00016700001</name>
</gene>
<protein>
    <recommendedName>
        <fullName evidence="7">Structure-specific endonuclease subunit SLX4</fullName>
    </recommendedName>
</protein>
<dbReference type="Pfam" id="PF09494">
    <property type="entry name" value="Slx4"/>
    <property type="match status" value="1"/>
</dbReference>
<feature type="compositionally biased region" description="Acidic residues" evidence="8">
    <location>
        <begin position="103"/>
        <end position="114"/>
    </location>
</feature>
<dbReference type="Proteomes" id="UP000001307">
    <property type="component" value="Unassembled WGS sequence"/>
</dbReference>
<dbReference type="GO" id="GO:0006281">
    <property type="term" value="P:DNA repair"/>
    <property type="evidence" value="ECO:0007669"/>
    <property type="project" value="UniProtKB-KW"/>
</dbReference>
<evidence type="ECO:0000256" key="5">
    <source>
        <dbReference type="ARBA" id="ARBA00023204"/>
    </source>
</evidence>
<evidence type="ECO:0000256" key="7">
    <source>
        <dbReference type="ARBA" id="ARBA00029496"/>
    </source>
</evidence>
<dbReference type="GO" id="GO:0006310">
    <property type="term" value="P:DNA recombination"/>
    <property type="evidence" value="ECO:0007669"/>
    <property type="project" value="UniProtKB-KW"/>
</dbReference>